<sequence length="132" mass="13852">MKASQIEHHGGQITDEVQAGAATMIRGVGLLLIFLLELAVLAVGARWGWALDAPIVVRVVAAVAVPLLLAGLWGALGSPRARVPLHPSAKRAFQAGWFVLGGGMLALLGQPWLGLALVVVWVAVTILLRRDA</sequence>
<gene>
    <name evidence="2" type="ORF">NIE79_002682</name>
</gene>
<accession>A0ABS9N3K2</accession>
<feature type="transmembrane region" description="Helical" evidence="1">
    <location>
        <begin position="55"/>
        <end position="76"/>
    </location>
</feature>
<feature type="transmembrane region" description="Helical" evidence="1">
    <location>
        <begin position="28"/>
        <end position="49"/>
    </location>
</feature>
<dbReference type="RefSeq" id="WP_238679616.1">
    <property type="nucleotide sequence ID" value="NZ_JAKKFD010000026.1"/>
</dbReference>
<dbReference type="InterPro" id="IPR021214">
    <property type="entry name" value="DUF2568"/>
</dbReference>
<dbReference type="Proteomes" id="UP001201629">
    <property type="component" value="Unassembled WGS sequence"/>
</dbReference>
<reference evidence="2 3" key="1">
    <citation type="submission" date="2022-01" db="EMBL/GenBank/DDBJ databases">
        <authorList>
            <person name="Riesco R."/>
            <person name="Trujillo M.E."/>
        </authorList>
    </citation>
    <scope>NUCLEOTIDE SEQUENCE [LARGE SCALE GENOMIC DNA]</scope>
    <source>
        <strain evidence="2 3">NIE79</strain>
    </source>
</reference>
<evidence type="ECO:0000256" key="1">
    <source>
        <dbReference type="SAM" id="Phobius"/>
    </source>
</evidence>
<proteinExistence type="predicted"/>
<evidence type="ECO:0000313" key="3">
    <source>
        <dbReference type="Proteomes" id="UP001201629"/>
    </source>
</evidence>
<dbReference type="Pfam" id="PF10823">
    <property type="entry name" value="DUF2568"/>
    <property type="match status" value="1"/>
</dbReference>
<comment type="caution">
    <text evidence="2">The sequence shown here is derived from an EMBL/GenBank/DDBJ whole genome shotgun (WGS) entry which is preliminary data.</text>
</comment>
<keyword evidence="1" id="KW-1133">Transmembrane helix</keyword>
<organism evidence="2 3">
    <name type="scientific">Micromonospora trifolii</name>
    <dbReference type="NCBI Taxonomy" id="2911208"/>
    <lineage>
        <taxon>Bacteria</taxon>
        <taxon>Bacillati</taxon>
        <taxon>Actinomycetota</taxon>
        <taxon>Actinomycetes</taxon>
        <taxon>Micromonosporales</taxon>
        <taxon>Micromonosporaceae</taxon>
        <taxon>Micromonospora</taxon>
    </lineage>
</organism>
<dbReference type="EMBL" id="JAKKFD010000026">
    <property type="protein sequence ID" value="MCG5444525.1"/>
    <property type="molecule type" value="Genomic_DNA"/>
</dbReference>
<keyword evidence="1" id="KW-0472">Membrane</keyword>
<keyword evidence="1" id="KW-0812">Transmembrane</keyword>
<evidence type="ECO:0000313" key="2">
    <source>
        <dbReference type="EMBL" id="MCG5444525.1"/>
    </source>
</evidence>
<name>A0ABS9N3K2_9ACTN</name>
<protein>
    <submittedName>
        <fullName evidence="2">DUF2568 domain-containing protein</fullName>
    </submittedName>
</protein>
<feature type="transmembrane region" description="Helical" evidence="1">
    <location>
        <begin position="97"/>
        <end position="128"/>
    </location>
</feature>
<keyword evidence="3" id="KW-1185">Reference proteome</keyword>